<dbReference type="GO" id="GO:0031440">
    <property type="term" value="P:regulation of mRNA 3'-end processing"/>
    <property type="evidence" value="ECO:0007669"/>
    <property type="project" value="TreeGrafter"/>
</dbReference>
<feature type="compositionally biased region" description="Polar residues" evidence="8">
    <location>
        <begin position="495"/>
        <end position="506"/>
    </location>
</feature>
<evidence type="ECO:0000256" key="6">
    <source>
        <dbReference type="ARBA" id="ARBA00022833"/>
    </source>
</evidence>
<dbReference type="GO" id="GO:0006362">
    <property type="term" value="P:transcription elongation by RNA polymerase I"/>
    <property type="evidence" value="ECO:0007669"/>
    <property type="project" value="TreeGrafter"/>
</dbReference>
<dbReference type="Gene3D" id="3.30.40.10">
    <property type="entry name" value="Zinc/RING finger domain, C3HC4 (zinc finger)"/>
    <property type="match status" value="1"/>
</dbReference>
<dbReference type="PROSITE" id="PS50016">
    <property type="entry name" value="ZF_PHD_2"/>
    <property type="match status" value="1"/>
</dbReference>
<feature type="compositionally biased region" description="Pro residues" evidence="8">
    <location>
        <begin position="1039"/>
        <end position="1049"/>
    </location>
</feature>
<keyword evidence="5 7" id="KW-0863">Zinc-finger</keyword>
<comment type="caution">
    <text evidence="11">The sequence shown here is derived from an EMBL/GenBank/DDBJ whole genome shotgun (WGS) entry which is preliminary data.</text>
</comment>
<dbReference type="InterPro" id="IPR011011">
    <property type="entry name" value="Znf_FYVE_PHD"/>
</dbReference>
<evidence type="ECO:0000313" key="12">
    <source>
        <dbReference type="Proteomes" id="UP000724874"/>
    </source>
</evidence>
<evidence type="ECO:0000313" key="11">
    <source>
        <dbReference type="EMBL" id="KAF8906293.1"/>
    </source>
</evidence>
<comment type="similarity">
    <text evidence="2">Belongs to the BYE1 family.</text>
</comment>
<dbReference type="PROSITE" id="PS01359">
    <property type="entry name" value="ZF_PHD_1"/>
    <property type="match status" value="1"/>
</dbReference>
<feature type="domain" description="TFIIS central" evidence="10">
    <location>
        <begin position="327"/>
        <end position="446"/>
    </location>
</feature>
<dbReference type="InterPro" id="IPR036575">
    <property type="entry name" value="TFIIS_cen_dom_sf"/>
</dbReference>
<evidence type="ECO:0000256" key="7">
    <source>
        <dbReference type="PROSITE-ProRule" id="PRU00146"/>
    </source>
</evidence>
<dbReference type="Gene3D" id="1.10.472.30">
    <property type="entry name" value="Transcription elongation factor S-II, central domain"/>
    <property type="match status" value="1"/>
</dbReference>
<dbReference type="SUPFAM" id="SSF57903">
    <property type="entry name" value="FYVE/PHD zinc finger"/>
    <property type="match status" value="1"/>
</dbReference>
<dbReference type="InterPro" id="IPR019786">
    <property type="entry name" value="Zinc_finger_PHD-type_CS"/>
</dbReference>
<dbReference type="InterPro" id="IPR019787">
    <property type="entry name" value="Znf_PHD-finger"/>
</dbReference>
<proteinExistence type="inferred from homology"/>
<feature type="region of interest" description="Disordered" evidence="8">
    <location>
        <begin position="472"/>
        <end position="556"/>
    </location>
</feature>
<sequence>MSTRSKAKSSGTTGKAISTNGSLAKPKTRRQVSKANDDMDVDTNDGKENINSKAPAKHSSSVSTKKGKVKKEATRLPPVDCICTRGDDGSPMIYCSECKIWFHFTCVDISEPEAEEISVYICPTCTASTRRRSAMTWEGDQAIEECSDDEATIQTRRKTALKSRKRYTELSPEPQVLPEESEESAGSEDEYVEDKEENVVKSKVGKRIAHRRQSTVSDTDSAEEGGKRRLSRAKVSASPAPSVQHSTLKRKATIASVSHPSPAHKRKRSESSQSQDPADDPARKYCLGKLEELFQDIFLRYPHVHVAVQADDGGNDERSAEKYGTKIVQKNLGELSEEEKNALINEAHQFAHELESCVFEIYSEPDKSGQPHAGGKYKERFRMLQFNLSKVDRVIIHQRITSGTISPKEISLMSSTDLADEETKQSIKQAEKEALEHSILLKSTVPRAKITHKGLQDIEDVNMDVTSARELERLKEREQEEEERRERERMARLRTVQSQRQRTASISVPPESPTVQQTPPSEQEWGAPPPVPPHAMSPVLAKGDEASSVPSRPPLFLQTSSDFIVSEPELNLADLINIDEEQEPTSTIAEQDSTTIFTPLPPDISQPSPTTATPTGISPFAARQDKPRVGSFDLSALWNGPKEESPVPTLASLEDTGVEGSDKDDAMDLESVEANDQDFDMFLEENPPEPPSDLIVTPIPMKDVESLPEVWSGKITMPLDSTVPQETVLVARQVAGRTLAPDSPLWHTLFPVDQLRIEGRVPVDNSTKYLLQMRMNASKELYAAAFVPAAAENAEDFKTFCNFLISKKRHGLVFPWGNRPKEYHPGRELYMIPLPQSDPLPEFVELLDDLKMPKTRSRDYLLGVWVLNKGKLAPLPGTLVPSAPPHTLPQPTIQPGVQPPQQISTPPVTRTPPVNLPMFNTPPASVPQIPQIAALSSQHQPMPAIAPALAAEVASLTPEQLQEVLRTLAATTQIPLPPLPSQMPPTAQQLPPSFAQSRPPFPPHIATPPIPNHTPVPPNPPTWMPALPPPGAPGGYPISYPPPSVPFQQPPHSMNTPPPHPQPYDGHEYDRDFRPGPHYSQGNRGPQSDRGRRGNAGYRGGNRGRGRGGGSGGGDGYERDFNTRRPPSDSGWPRRSRNDSHGGPAW</sequence>
<feature type="compositionally biased region" description="Pro residues" evidence="8">
    <location>
        <begin position="999"/>
        <end position="1032"/>
    </location>
</feature>
<dbReference type="GO" id="GO:0006368">
    <property type="term" value="P:transcription elongation by RNA polymerase II"/>
    <property type="evidence" value="ECO:0007669"/>
    <property type="project" value="TreeGrafter"/>
</dbReference>
<evidence type="ECO:0000256" key="1">
    <source>
        <dbReference type="ARBA" id="ARBA00002311"/>
    </source>
</evidence>
<dbReference type="Proteomes" id="UP000724874">
    <property type="component" value="Unassembled WGS sequence"/>
</dbReference>
<dbReference type="GO" id="GO:0000977">
    <property type="term" value="F:RNA polymerase II transcription regulatory region sequence-specific DNA binding"/>
    <property type="evidence" value="ECO:0007669"/>
    <property type="project" value="TreeGrafter"/>
</dbReference>
<dbReference type="PROSITE" id="PS51321">
    <property type="entry name" value="TFIIS_CENTRAL"/>
    <property type="match status" value="1"/>
</dbReference>
<evidence type="ECO:0000256" key="2">
    <source>
        <dbReference type="ARBA" id="ARBA00011050"/>
    </source>
</evidence>
<evidence type="ECO:0000256" key="5">
    <source>
        <dbReference type="ARBA" id="ARBA00022771"/>
    </source>
</evidence>
<evidence type="ECO:0000256" key="4">
    <source>
        <dbReference type="ARBA" id="ARBA00022723"/>
    </source>
</evidence>
<feature type="compositionally biased region" description="Basic and acidic residues" evidence="8">
    <location>
        <begin position="1116"/>
        <end position="1127"/>
    </location>
</feature>
<dbReference type="InterPro" id="IPR003618">
    <property type="entry name" value="TFIIS_cen_dom"/>
</dbReference>
<dbReference type="CDD" id="cd21538">
    <property type="entry name" value="SPOC_TFIIS"/>
    <property type="match status" value="1"/>
</dbReference>
<feature type="region of interest" description="Disordered" evidence="8">
    <location>
        <begin position="636"/>
        <end position="661"/>
    </location>
</feature>
<dbReference type="PRINTS" id="PR01217">
    <property type="entry name" value="PRICHEXTENSN"/>
</dbReference>
<feature type="compositionally biased region" description="Gly residues" evidence="8">
    <location>
        <begin position="1097"/>
        <end position="1115"/>
    </location>
</feature>
<organism evidence="11 12">
    <name type="scientific">Gymnopilus junonius</name>
    <name type="common">Spectacular rustgill mushroom</name>
    <name type="synonym">Gymnopilus spectabilis subsp. junonius</name>
    <dbReference type="NCBI Taxonomy" id="109634"/>
    <lineage>
        <taxon>Eukaryota</taxon>
        <taxon>Fungi</taxon>
        <taxon>Dikarya</taxon>
        <taxon>Basidiomycota</taxon>
        <taxon>Agaricomycotina</taxon>
        <taxon>Agaricomycetes</taxon>
        <taxon>Agaricomycetidae</taxon>
        <taxon>Agaricales</taxon>
        <taxon>Agaricineae</taxon>
        <taxon>Hymenogastraceae</taxon>
        <taxon>Gymnopilus</taxon>
    </lineage>
</organism>
<keyword evidence="4" id="KW-0479">Metal-binding</keyword>
<dbReference type="GO" id="GO:0001139">
    <property type="term" value="F:RNA polymerase II complex recruiting activity"/>
    <property type="evidence" value="ECO:0007669"/>
    <property type="project" value="TreeGrafter"/>
</dbReference>
<feature type="region of interest" description="Disordered" evidence="8">
    <location>
        <begin position="1"/>
        <end position="71"/>
    </location>
</feature>
<evidence type="ECO:0000259" key="10">
    <source>
        <dbReference type="PROSITE" id="PS51321"/>
    </source>
</evidence>
<feature type="compositionally biased region" description="Acidic residues" evidence="8">
    <location>
        <begin position="179"/>
        <end position="196"/>
    </location>
</feature>
<name>A0A9P5NV41_GYMJU</name>
<feature type="compositionally biased region" description="Polar residues" evidence="8">
    <location>
        <begin position="986"/>
        <end position="996"/>
    </location>
</feature>
<evidence type="ECO:0000259" key="9">
    <source>
        <dbReference type="PROSITE" id="PS50016"/>
    </source>
</evidence>
<dbReference type="Pfam" id="PF00628">
    <property type="entry name" value="PHD"/>
    <property type="match status" value="1"/>
</dbReference>
<keyword evidence="12" id="KW-1185">Reference proteome</keyword>
<dbReference type="AlphaFoldDB" id="A0A9P5NV41"/>
<protein>
    <recommendedName>
        <fullName evidence="3">Transcription factor BYE1</fullName>
    </recommendedName>
</protein>
<evidence type="ECO:0000256" key="8">
    <source>
        <dbReference type="SAM" id="MobiDB-lite"/>
    </source>
</evidence>
<feature type="compositionally biased region" description="Basic and acidic residues" evidence="8">
    <location>
        <begin position="1065"/>
        <end position="1075"/>
    </location>
</feature>
<dbReference type="PANTHER" id="PTHR11477">
    <property type="entry name" value="TRANSCRIPTION FACTOR S-II ZINC FINGER DOMAIN-CONTAINING PROTEIN"/>
    <property type="match status" value="1"/>
</dbReference>
<feature type="compositionally biased region" description="Basic and acidic residues" evidence="8">
    <location>
        <begin position="472"/>
        <end position="491"/>
    </location>
</feature>
<feature type="region of interest" description="Disordered" evidence="8">
    <location>
        <begin position="975"/>
        <end position="1146"/>
    </location>
</feature>
<feature type="domain" description="PHD-type" evidence="9">
    <location>
        <begin position="78"/>
        <end position="128"/>
    </location>
</feature>
<dbReference type="EMBL" id="JADNYJ010000019">
    <property type="protein sequence ID" value="KAF8906293.1"/>
    <property type="molecule type" value="Genomic_DNA"/>
</dbReference>
<dbReference type="GO" id="GO:0008270">
    <property type="term" value="F:zinc ion binding"/>
    <property type="evidence" value="ECO:0007669"/>
    <property type="project" value="UniProtKB-KW"/>
</dbReference>
<feature type="compositionally biased region" description="Polar residues" evidence="8">
    <location>
        <begin position="1"/>
        <end position="22"/>
    </location>
</feature>
<dbReference type="SUPFAM" id="SSF46942">
    <property type="entry name" value="Elongation factor TFIIS domain 2"/>
    <property type="match status" value="1"/>
</dbReference>
<dbReference type="SMART" id="SM00249">
    <property type="entry name" value="PHD"/>
    <property type="match status" value="1"/>
</dbReference>
<gene>
    <name evidence="11" type="ORF">CPB84DRAFT_1770475</name>
</gene>
<feature type="compositionally biased region" description="Basic residues" evidence="8">
    <location>
        <begin position="203"/>
        <end position="213"/>
    </location>
</feature>
<dbReference type="GO" id="GO:0005634">
    <property type="term" value="C:nucleus"/>
    <property type="evidence" value="ECO:0007669"/>
    <property type="project" value="TreeGrafter"/>
</dbReference>
<dbReference type="PANTHER" id="PTHR11477:SF11">
    <property type="entry name" value="TRANSCRIPTION FACTOR BYE1"/>
    <property type="match status" value="1"/>
</dbReference>
<reference evidence="11" key="1">
    <citation type="submission" date="2020-11" db="EMBL/GenBank/DDBJ databases">
        <authorList>
            <consortium name="DOE Joint Genome Institute"/>
            <person name="Ahrendt S."/>
            <person name="Riley R."/>
            <person name="Andreopoulos W."/>
            <person name="LaButti K."/>
            <person name="Pangilinan J."/>
            <person name="Ruiz-duenas F.J."/>
            <person name="Barrasa J.M."/>
            <person name="Sanchez-Garcia M."/>
            <person name="Camarero S."/>
            <person name="Miyauchi S."/>
            <person name="Serrano A."/>
            <person name="Linde D."/>
            <person name="Babiker R."/>
            <person name="Drula E."/>
            <person name="Ayuso-Fernandez I."/>
            <person name="Pacheco R."/>
            <person name="Padilla G."/>
            <person name="Ferreira P."/>
            <person name="Barriuso J."/>
            <person name="Kellner H."/>
            <person name="Castanera R."/>
            <person name="Alfaro M."/>
            <person name="Ramirez L."/>
            <person name="Pisabarro A.G."/>
            <person name="Kuo A."/>
            <person name="Tritt A."/>
            <person name="Lipzen A."/>
            <person name="He G."/>
            <person name="Yan M."/>
            <person name="Ng V."/>
            <person name="Cullen D."/>
            <person name="Martin F."/>
            <person name="Rosso M.-N."/>
            <person name="Henrissat B."/>
            <person name="Hibbett D."/>
            <person name="Martinez A.T."/>
            <person name="Grigoriev I.V."/>
        </authorList>
    </citation>
    <scope>NUCLEOTIDE SEQUENCE</scope>
    <source>
        <strain evidence="11">AH 44721</strain>
    </source>
</reference>
<accession>A0A9P5NV41</accession>
<comment type="function">
    <text evidence="1">Negative regulator of transcription elongation.</text>
</comment>
<dbReference type="GO" id="GO:0031564">
    <property type="term" value="P:transcription antitermination"/>
    <property type="evidence" value="ECO:0007669"/>
    <property type="project" value="TreeGrafter"/>
</dbReference>
<dbReference type="Pfam" id="PF07500">
    <property type="entry name" value="TFIIS_M"/>
    <property type="match status" value="1"/>
</dbReference>
<evidence type="ECO:0000256" key="3">
    <source>
        <dbReference type="ARBA" id="ARBA00021616"/>
    </source>
</evidence>
<keyword evidence="6" id="KW-0862">Zinc</keyword>
<dbReference type="Pfam" id="PF07744">
    <property type="entry name" value="SPOC"/>
    <property type="match status" value="1"/>
</dbReference>
<dbReference type="InterPro" id="IPR013083">
    <property type="entry name" value="Znf_RING/FYVE/PHD"/>
</dbReference>
<dbReference type="InterPro" id="IPR012921">
    <property type="entry name" value="SPOC_C"/>
</dbReference>
<dbReference type="OrthoDB" id="436852at2759"/>
<feature type="region of interest" description="Disordered" evidence="8">
    <location>
        <begin position="159"/>
        <end position="282"/>
    </location>
</feature>
<dbReference type="InterPro" id="IPR001965">
    <property type="entry name" value="Znf_PHD"/>
</dbReference>